<evidence type="ECO:0000313" key="4">
    <source>
        <dbReference type="Proteomes" id="UP001489004"/>
    </source>
</evidence>
<dbReference type="GO" id="GO:0000032">
    <property type="term" value="P:cell wall mannoprotein biosynthetic process"/>
    <property type="evidence" value="ECO:0007669"/>
    <property type="project" value="TreeGrafter"/>
</dbReference>
<dbReference type="Pfam" id="PF01793">
    <property type="entry name" value="Glyco_transf_15"/>
    <property type="match status" value="1"/>
</dbReference>
<evidence type="ECO:0000256" key="1">
    <source>
        <dbReference type="ARBA" id="ARBA00007677"/>
    </source>
</evidence>
<dbReference type="PANTHER" id="PTHR31121">
    <property type="entry name" value="ALPHA-1,2 MANNOSYLTRANSFERASE KTR1"/>
    <property type="match status" value="1"/>
</dbReference>
<proteinExistence type="inferred from homology"/>
<gene>
    <name evidence="3" type="ORF">WJX72_007888</name>
</gene>
<dbReference type="AlphaFoldDB" id="A0AAW1PX94"/>
<dbReference type="PANTHER" id="PTHR31121:SF6">
    <property type="entry name" value="ALPHA-1,2 MANNOSYLTRANSFERASE KTR1"/>
    <property type="match status" value="1"/>
</dbReference>
<dbReference type="EMBL" id="JALJOR010000007">
    <property type="protein sequence ID" value="KAK9814563.1"/>
    <property type="molecule type" value="Genomic_DNA"/>
</dbReference>
<evidence type="ECO:0000256" key="2">
    <source>
        <dbReference type="ARBA" id="ARBA00022679"/>
    </source>
</evidence>
<dbReference type="GO" id="GO:0005794">
    <property type="term" value="C:Golgi apparatus"/>
    <property type="evidence" value="ECO:0007669"/>
    <property type="project" value="TreeGrafter"/>
</dbReference>
<comment type="similarity">
    <text evidence="1">Belongs to the glycosyltransferase 15 family.</text>
</comment>
<dbReference type="GO" id="GO:0000026">
    <property type="term" value="F:alpha-1,2-mannosyltransferase activity"/>
    <property type="evidence" value="ECO:0007669"/>
    <property type="project" value="TreeGrafter"/>
</dbReference>
<name>A0AAW1PX94_9CHLO</name>
<dbReference type="GO" id="GO:0006487">
    <property type="term" value="P:protein N-linked glycosylation"/>
    <property type="evidence" value="ECO:0007669"/>
    <property type="project" value="TreeGrafter"/>
</dbReference>
<keyword evidence="4" id="KW-1185">Reference proteome</keyword>
<dbReference type="Proteomes" id="UP001489004">
    <property type="component" value="Unassembled WGS sequence"/>
</dbReference>
<dbReference type="SUPFAM" id="SSF53448">
    <property type="entry name" value="Nucleotide-diphospho-sugar transferases"/>
    <property type="match status" value="1"/>
</dbReference>
<dbReference type="Gene3D" id="3.90.550.10">
    <property type="entry name" value="Spore Coat Polysaccharide Biosynthesis Protein SpsA, Chain A"/>
    <property type="match status" value="1"/>
</dbReference>
<keyword evidence="2" id="KW-0808">Transferase</keyword>
<organism evidence="3 4">
    <name type="scientific">[Myrmecia] bisecta</name>
    <dbReference type="NCBI Taxonomy" id="41462"/>
    <lineage>
        <taxon>Eukaryota</taxon>
        <taxon>Viridiplantae</taxon>
        <taxon>Chlorophyta</taxon>
        <taxon>core chlorophytes</taxon>
        <taxon>Trebouxiophyceae</taxon>
        <taxon>Trebouxiales</taxon>
        <taxon>Trebouxiaceae</taxon>
        <taxon>Myrmecia</taxon>
    </lineage>
</organism>
<evidence type="ECO:0000313" key="3">
    <source>
        <dbReference type="EMBL" id="KAK9814563.1"/>
    </source>
</evidence>
<dbReference type="InterPro" id="IPR029044">
    <property type="entry name" value="Nucleotide-diphossugar_trans"/>
</dbReference>
<reference evidence="3 4" key="1">
    <citation type="journal article" date="2024" name="Nat. Commun.">
        <title>Phylogenomics reveals the evolutionary origins of lichenization in chlorophyte algae.</title>
        <authorList>
            <person name="Puginier C."/>
            <person name="Libourel C."/>
            <person name="Otte J."/>
            <person name="Skaloud P."/>
            <person name="Haon M."/>
            <person name="Grisel S."/>
            <person name="Petersen M."/>
            <person name="Berrin J.G."/>
            <person name="Delaux P.M."/>
            <person name="Dal Grande F."/>
            <person name="Keller J."/>
        </authorList>
    </citation>
    <scope>NUCLEOTIDE SEQUENCE [LARGE SCALE GENOMIC DNA]</scope>
    <source>
        <strain evidence="3 4">SAG 2043</strain>
    </source>
</reference>
<protein>
    <submittedName>
        <fullName evidence="3">Uncharacterized protein</fullName>
    </submittedName>
</protein>
<accession>A0AAW1PX94</accession>
<dbReference type="GO" id="GO:0016020">
    <property type="term" value="C:membrane"/>
    <property type="evidence" value="ECO:0007669"/>
    <property type="project" value="InterPro"/>
</dbReference>
<comment type="caution">
    <text evidence="3">The sequence shown here is derived from an EMBL/GenBank/DDBJ whole genome shotgun (WGS) entry which is preliminary data.</text>
</comment>
<sequence>MQNPPNIQAAFVYLVKAGEEHLLATSLLLLQQRFLRKWPYPVLVFLDDTASAYQLLHFHVAIPAGVQAHFVRLHDFSRFPEGFPEGFDSSHYGRMVHTNRDFPSYNHMIRFWWRQVFHHPIVRELDYYVRMDTDSFILSDIDYDFIYSMQQDGLTYGYVAEGFDGPEFTTGLFDFVADYLDSHVAARELAFRNNLWLPDPEDRDKHGPHLFYNNFEVVSVQRLISNAQYMEFVDAVDQSYNIYWYRWGDAPLRFYAAKLALQYDMEVRILCGIDYYHQGRLDRTC</sequence>
<dbReference type="InterPro" id="IPR002685">
    <property type="entry name" value="Glyco_trans_15"/>
</dbReference>